<feature type="transmembrane region" description="Helical" evidence="6">
    <location>
        <begin position="173"/>
        <end position="195"/>
    </location>
</feature>
<evidence type="ECO:0000313" key="8">
    <source>
        <dbReference type="Proteomes" id="UP000641514"/>
    </source>
</evidence>
<feature type="transmembrane region" description="Helical" evidence="6">
    <location>
        <begin position="377"/>
        <end position="401"/>
    </location>
</feature>
<dbReference type="InterPro" id="IPR050833">
    <property type="entry name" value="Poly_Biosynth_Transport"/>
</dbReference>
<keyword evidence="4 6" id="KW-1133">Transmembrane helix</keyword>
<evidence type="ECO:0000313" key="7">
    <source>
        <dbReference type="EMBL" id="GGC62522.1"/>
    </source>
</evidence>
<feature type="transmembrane region" description="Helical" evidence="6">
    <location>
        <begin position="89"/>
        <end position="109"/>
    </location>
</feature>
<organism evidence="7 8">
    <name type="scientific">Hoyosella rhizosphaerae</name>
    <dbReference type="NCBI Taxonomy" id="1755582"/>
    <lineage>
        <taxon>Bacteria</taxon>
        <taxon>Bacillati</taxon>
        <taxon>Actinomycetota</taxon>
        <taxon>Actinomycetes</taxon>
        <taxon>Mycobacteriales</taxon>
        <taxon>Hoyosellaceae</taxon>
        <taxon>Hoyosella</taxon>
    </lineage>
</organism>
<protein>
    <recommendedName>
        <fullName evidence="9">Polysaccharide biosynthesis protein</fullName>
    </recommendedName>
</protein>
<feature type="transmembrane region" description="Helical" evidence="6">
    <location>
        <begin position="284"/>
        <end position="313"/>
    </location>
</feature>
<keyword evidence="8" id="KW-1185">Reference proteome</keyword>
<dbReference type="PANTHER" id="PTHR30250">
    <property type="entry name" value="PST FAMILY PREDICTED COLANIC ACID TRANSPORTER"/>
    <property type="match status" value="1"/>
</dbReference>
<keyword evidence="3 6" id="KW-0812">Transmembrane</keyword>
<dbReference type="EMBL" id="BMJH01000001">
    <property type="protein sequence ID" value="GGC62522.1"/>
    <property type="molecule type" value="Genomic_DNA"/>
</dbReference>
<dbReference type="Proteomes" id="UP000641514">
    <property type="component" value="Unassembled WGS sequence"/>
</dbReference>
<dbReference type="GO" id="GO:0005886">
    <property type="term" value="C:plasma membrane"/>
    <property type="evidence" value="ECO:0007669"/>
    <property type="project" value="UniProtKB-SubCell"/>
</dbReference>
<feature type="transmembrane region" description="Helical" evidence="6">
    <location>
        <begin position="12"/>
        <end position="35"/>
    </location>
</feature>
<evidence type="ECO:0008006" key="9">
    <source>
        <dbReference type="Google" id="ProtNLM"/>
    </source>
</evidence>
<evidence type="ECO:0000256" key="1">
    <source>
        <dbReference type="ARBA" id="ARBA00004651"/>
    </source>
</evidence>
<feature type="transmembrane region" description="Helical" evidence="6">
    <location>
        <begin position="325"/>
        <end position="345"/>
    </location>
</feature>
<keyword evidence="2" id="KW-1003">Cell membrane</keyword>
<name>A0A916U7F1_9ACTN</name>
<accession>A0A916U7F1</accession>
<evidence type="ECO:0000256" key="2">
    <source>
        <dbReference type="ARBA" id="ARBA00022475"/>
    </source>
</evidence>
<feature type="transmembrane region" description="Helical" evidence="6">
    <location>
        <begin position="248"/>
        <end position="272"/>
    </location>
</feature>
<comment type="subcellular location">
    <subcellularLocation>
        <location evidence="1">Cell membrane</location>
        <topology evidence="1">Multi-pass membrane protein</topology>
    </subcellularLocation>
</comment>
<evidence type="ECO:0000256" key="3">
    <source>
        <dbReference type="ARBA" id="ARBA00022692"/>
    </source>
</evidence>
<evidence type="ECO:0000256" key="5">
    <source>
        <dbReference type="ARBA" id="ARBA00023136"/>
    </source>
</evidence>
<proteinExistence type="predicted"/>
<feature type="transmembrane region" description="Helical" evidence="6">
    <location>
        <begin position="47"/>
        <end position="68"/>
    </location>
</feature>
<evidence type="ECO:0000256" key="6">
    <source>
        <dbReference type="SAM" id="Phobius"/>
    </source>
</evidence>
<gene>
    <name evidence="7" type="ORF">GCM10011410_13720</name>
</gene>
<feature type="transmembrane region" description="Helical" evidence="6">
    <location>
        <begin position="145"/>
        <end position="167"/>
    </location>
</feature>
<feature type="transmembrane region" description="Helical" evidence="6">
    <location>
        <begin position="352"/>
        <end position="371"/>
    </location>
</feature>
<comment type="caution">
    <text evidence="7">The sequence shown here is derived from an EMBL/GenBank/DDBJ whole genome shotgun (WGS) entry which is preliminary data.</text>
</comment>
<reference evidence="7" key="2">
    <citation type="submission" date="2020-09" db="EMBL/GenBank/DDBJ databases">
        <authorList>
            <person name="Sun Q."/>
            <person name="Zhou Y."/>
        </authorList>
    </citation>
    <scope>NUCLEOTIDE SEQUENCE</scope>
    <source>
        <strain evidence="7">CGMCC 1.15478</strain>
    </source>
</reference>
<reference evidence="7" key="1">
    <citation type="journal article" date="2014" name="Int. J. Syst. Evol. Microbiol.">
        <title>Complete genome sequence of Corynebacterium casei LMG S-19264T (=DSM 44701T), isolated from a smear-ripened cheese.</title>
        <authorList>
            <consortium name="US DOE Joint Genome Institute (JGI-PGF)"/>
            <person name="Walter F."/>
            <person name="Albersmeier A."/>
            <person name="Kalinowski J."/>
            <person name="Ruckert C."/>
        </authorList>
    </citation>
    <scope>NUCLEOTIDE SEQUENCE</scope>
    <source>
        <strain evidence="7">CGMCC 1.15478</strain>
    </source>
</reference>
<dbReference type="PANTHER" id="PTHR30250:SF11">
    <property type="entry name" value="O-ANTIGEN TRANSPORTER-RELATED"/>
    <property type="match status" value="1"/>
</dbReference>
<feature type="transmembrane region" description="Helical" evidence="6">
    <location>
        <begin position="115"/>
        <end position="133"/>
    </location>
</feature>
<feature type="transmembrane region" description="Helical" evidence="6">
    <location>
        <begin position="223"/>
        <end position="242"/>
    </location>
</feature>
<dbReference type="AlphaFoldDB" id="A0A916U7F1"/>
<evidence type="ECO:0000256" key="4">
    <source>
        <dbReference type="ARBA" id="ARBA00022989"/>
    </source>
</evidence>
<sequence>MTLNARPSTVVAGVSKVTAGAMVANIAAYLLHLPASRWLGPAGYGEFAVLLAAQLLIAVPALALQMVIAREVVRATLDGTERTAELRRLGYANTVFVAAVAVLLTPVVAGTLGTSMVAAGAALLTAPALVLLATEQGFLQGQQRFGELAGVLAGVGVCRVLPAVVVLGAGGEAAGALAAGAAGAFLAAGVARLVVNRRVIVGQERAGNSHVPNVLSVVRASHVQLVIIALTSIDLMLVRAVLDESSSGLYALGAVATKVAFWLPYAVGVVLYPEMANPARTQNAVRRIVLVVGTLGAVMVVGAALAAPIIPVIVSEDYRPVVGMLWLFAAHGAVLSLLQGVLFAAVARDRTAVAGIAWVALAVEIAVLLTVPSTLREFIVCALAVSSVTAVVISAAVLWALRRPKTEQAPVS</sequence>
<keyword evidence="5 6" id="KW-0472">Membrane</keyword>